<proteinExistence type="inferred from homology"/>
<feature type="transmembrane region" description="Helical" evidence="7">
    <location>
        <begin position="43"/>
        <end position="65"/>
    </location>
</feature>
<feature type="transmembrane region" description="Helical" evidence="7">
    <location>
        <begin position="305"/>
        <end position="327"/>
    </location>
</feature>
<dbReference type="PIRSF" id="PIRSF006066">
    <property type="entry name" value="HI0050"/>
    <property type="match status" value="1"/>
</dbReference>
<dbReference type="PANTHER" id="PTHR33362">
    <property type="entry name" value="SIALIC ACID TRAP TRANSPORTER PERMEASE PROTEIN SIAT-RELATED"/>
    <property type="match status" value="1"/>
</dbReference>
<dbReference type="HOGENOM" id="CLU_019824_4_1_4"/>
<name>E3HXA6_ACHXA</name>
<feature type="transmembrane region" description="Helical" evidence="7">
    <location>
        <begin position="358"/>
        <end position="381"/>
    </location>
</feature>
<feature type="transmembrane region" description="Helical" evidence="7">
    <location>
        <begin position="334"/>
        <end position="352"/>
    </location>
</feature>
<evidence type="ECO:0000256" key="6">
    <source>
        <dbReference type="ARBA" id="ARBA00023136"/>
    </source>
</evidence>
<dbReference type="PANTHER" id="PTHR33362:SF3">
    <property type="entry name" value="SIALIC ACID TRAP TRANSPORTER PERMEASE PROTEIN SIAT"/>
    <property type="match status" value="1"/>
</dbReference>
<feature type="transmembrane region" description="Helical" evidence="7">
    <location>
        <begin position="113"/>
        <end position="131"/>
    </location>
</feature>
<accession>E3HXA6</accession>
<dbReference type="InterPro" id="IPR010656">
    <property type="entry name" value="DctM"/>
</dbReference>
<organism evidence="9 10">
    <name type="scientific">Achromobacter xylosoxidans (strain A8)</name>
    <dbReference type="NCBI Taxonomy" id="762376"/>
    <lineage>
        <taxon>Bacteria</taxon>
        <taxon>Pseudomonadati</taxon>
        <taxon>Pseudomonadota</taxon>
        <taxon>Betaproteobacteria</taxon>
        <taxon>Burkholderiales</taxon>
        <taxon>Alcaligenaceae</taxon>
        <taxon>Achromobacter</taxon>
    </lineage>
</organism>
<evidence type="ECO:0000259" key="8">
    <source>
        <dbReference type="Pfam" id="PF06808"/>
    </source>
</evidence>
<evidence type="ECO:0000256" key="2">
    <source>
        <dbReference type="ARBA" id="ARBA00022475"/>
    </source>
</evidence>
<evidence type="ECO:0000256" key="3">
    <source>
        <dbReference type="ARBA" id="ARBA00022519"/>
    </source>
</evidence>
<dbReference type="OrthoDB" id="9777699at2"/>
<reference evidence="9 10" key="1">
    <citation type="journal article" date="2011" name="J. Bacteriol.">
        <title>Complete genome sequence of the haloaromatic acid-degrading bacterium Achromobacter xylosoxidans A8.</title>
        <authorList>
            <person name="Strnad H."/>
            <person name="Ridl J."/>
            <person name="Paces J."/>
            <person name="Kolar M."/>
            <person name="Vlcek C."/>
            <person name="Paces V."/>
        </authorList>
    </citation>
    <scope>NUCLEOTIDE SEQUENCE [LARGE SCALE GENOMIC DNA]</scope>
    <source>
        <strain evidence="9 10">A8</strain>
    </source>
</reference>
<gene>
    <name evidence="9" type="ordered locus">AXYL_04309</name>
</gene>
<dbReference type="eggNOG" id="COG1593">
    <property type="taxonomic scope" value="Bacteria"/>
</dbReference>
<evidence type="ECO:0000256" key="7">
    <source>
        <dbReference type="RuleBase" id="RU369079"/>
    </source>
</evidence>
<keyword evidence="5 7" id="KW-1133">Transmembrane helix</keyword>
<dbReference type="NCBIfam" id="TIGR00786">
    <property type="entry name" value="dctM"/>
    <property type="match status" value="1"/>
</dbReference>
<dbReference type="STRING" id="762376.AXYL_04309"/>
<keyword evidence="7" id="KW-0813">Transport</keyword>
<dbReference type="AlphaFoldDB" id="E3HXA6"/>
<comment type="subcellular location">
    <subcellularLocation>
        <location evidence="1 7">Cell inner membrane</location>
        <topology evidence="1 7">Multi-pass membrane protein</topology>
    </subcellularLocation>
</comment>
<feature type="domain" description="TRAP C4-dicarboxylate transport system permease DctM subunit" evidence="8">
    <location>
        <begin position="7"/>
        <end position="417"/>
    </location>
</feature>
<dbReference type="RefSeq" id="WP_013394936.1">
    <property type="nucleotide sequence ID" value="NC_014640.1"/>
</dbReference>
<evidence type="ECO:0000256" key="1">
    <source>
        <dbReference type="ARBA" id="ARBA00004429"/>
    </source>
</evidence>
<evidence type="ECO:0000256" key="4">
    <source>
        <dbReference type="ARBA" id="ARBA00022692"/>
    </source>
</evidence>
<comment type="subunit">
    <text evidence="7">The complex comprises the extracytoplasmic solute receptor protein and the two transmembrane proteins.</text>
</comment>
<keyword evidence="4 7" id="KW-0812">Transmembrane</keyword>
<protein>
    <recommendedName>
        <fullName evidence="7">TRAP transporter large permease protein</fullName>
    </recommendedName>
</protein>
<feature type="transmembrane region" description="Helical" evidence="7">
    <location>
        <begin position="86"/>
        <end position="107"/>
    </location>
</feature>
<sequence>MISLLLFGSFLALLILSVPIAISLGLASAVALLYSGKVSSSYIAQGLVTSIDSFPLMAVPFFILAGDLMGQGGLSRRLLNVGNVLFGRYTGGLAIIAIVTCMFFAAISGSGPATVAAIGGIMLPAMAQQGYDKGYSVGLIAAAGSIGIIIPPSIPMIIYAVSANVSITKMFLAGIIPGLLIGVGLMIVAYVSARKHGYRGVDRRYSGREIAAAVWDAKWALLAPVIILGGIYGGVFTPTEAAAVGVLYGFVVGAFVHKELTFKGLYQVIAGSALTSATVIVIVGTATIFGRVLAIERIPFLIADYIVHLTDNPIVILLLINALLLFVGMFMETIAAIIILTPILLPVVMAVGVDPVHFGIVIIVNLAIGMVTPPVGVNLFVGARIGGIPLEKAAAGSLAFIAAMIVTLLAITYVPALSLAPLSLMGN</sequence>
<comment type="similarity">
    <text evidence="7">Belongs to the TRAP transporter large permease family.</text>
</comment>
<dbReference type="GO" id="GO:0022857">
    <property type="term" value="F:transmembrane transporter activity"/>
    <property type="evidence" value="ECO:0007669"/>
    <property type="project" value="UniProtKB-UniRule"/>
</dbReference>
<keyword evidence="2" id="KW-1003">Cell membrane</keyword>
<feature type="transmembrane region" description="Helical" evidence="7">
    <location>
        <begin position="393"/>
        <end position="416"/>
    </location>
</feature>
<evidence type="ECO:0000313" key="10">
    <source>
        <dbReference type="Proteomes" id="UP000006876"/>
    </source>
</evidence>
<evidence type="ECO:0000256" key="5">
    <source>
        <dbReference type="ARBA" id="ARBA00022989"/>
    </source>
</evidence>
<evidence type="ECO:0000313" key="9">
    <source>
        <dbReference type="EMBL" id="ADP17628.1"/>
    </source>
</evidence>
<comment type="function">
    <text evidence="7">Part of the tripartite ATP-independent periplasmic (TRAP) transport system.</text>
</comment>
<feature type="transmembrane region" description="Helical" evidence="7">
    <location>
        <begin position="269"/>
        <end position="293"/>
    </location>
</feature>
<feature type="transmembrane region" description="Helical" evidence="7">
    <location>
        <begin position="212"/>
        <end position="235"/>
    </location>
</feature>
<keyword evidence="3 7" id="KW-0997">Cell inner membrane</keyword>
<feature type="transmembrane region" description="Helical" evidence="7">
    <location>
        <begin position="170"/>
        <end position="191"/>
    </location>
</feature>
<dbReference type="Pfam" id="PF06808">
    <property type="entry name" value="DctM"/>
    <property type="match status" value="1"/>
</dbReference>
<dbReference type="PATRIC" id="fig|762376.5.peg.4317"/>
<keyword evidence="6 7" id="KW-0472">Membrane</keyword>
<dbReference type="Proteomes" id="UP000006876">
    <property type="component" value="Chromosome"/>
</dbReference>
<dbReference type="EMBL" id="CP002287">
    <property type="protein sequence ID" value="ADP17628.1"/>
    <property type="molecule type" value="Genomic_DNA"/>
</dbReference>
<feature type="transmembrane region" description="Helical" evidence="7">
    <location>
        <begin position="241"/>
        <end position="257"/>
    </location>
</feature>
<dbReference type="GO" id="GO:0005886">
    <property type="term" value="C:plasma membrane"/>
    <property type="evidence" value="ECO:0007669"/>
    <property type="project" value="UniProtKB-SubCell"/>
</dbReference>
<dbReference type="InterPro" id="IPR004681">
    <property type="entry name" value="TRAP_DctM"/>
</dbReference>
<feature type="transmembrane region" description="Helical" evidence="7">
    <location>
        <begin position="138"/>
        <end position="158"/>
    </location>
</feature>
<dbReference type="KEGG" id="axy:AXYL_04309"/>